<evidence type="ECO:0000256" key="1">
    <source>
        <dbReference type="SAM" id="MobiDB-lite"/>
    </source>
</evidence>
<name>A0AAV1A4S1_VICFA</name>
<dbReference type="Proteomes" id="UP001157006">
    <property type="component" value="Chromosome 3"/>
</dbReference>
<keyword evidence="3" id="KW-1185">Reference proteome</keyword>
<sequence>MFWCDSPRLKNQAIAGFIVTVAVKTEKYAIVRGCRGNSRGKEVAEDSSNSKPDSLTRKVENEDEDSSENLRQIHKFYFICNCRILTGRGRIHFSGSARGFFEVAAREFKSCIYKRLVYKSA</sequence>
<accession>A0AAV1A4S1</accession>
<dbReference type="AlphaFoldDB" id="A0AAV1A4S1"/>
<evidence type="ECO:0000313" key="2">
    <source>
        <dbReference type="EMBL" id="CAI8605639.1"/>
    </source>
</evidence>
<gene>
    <name evidence="2" type="ORF">VFH_III192760</name>
</gene>
<dbReference type="EMBL" id="OX451738">
    <property type="protein sequence ID" value="CAI8605639.1"/>
    <property type="molecule type" value="Genomic_DNA"/>
</dbReference>
<organism evidence="2 3">
    <name type="scientific">Vicia faba</name>
    <name type="common">Broad bean</name>
    <name type="synonym">Faba vulgaris</name>
    <dbReference type="NCBI Taxonomy" id="3906"/>
    <lineage>
        <taxon>Eukaryota</taxon>
        <taxon>Viridiplantae</taxon>
        <taxon>Streptophyta</taxon>
        <taxon>Embryophyta</taxon>
        <taxon>Tracheophyta</taxon>
        <taxon>Spermatophyta</taxon>
        <taxon>Magnoliopsida</taxon>
        <taxon>eudicotyledons</taxon>
        <taxon>Gunneridae</taxon>
        <taxon>Pentapetalae</taxon>
        <taxon>rosids</taxon>
        <taxon>fabids</taxon>
        <taxon>Fabales</taxon>
        <taxon>Fabaceae</taxon>
        <taxon>Papilionoideae</taxon>
        <taxon>50 kb inversion clade</taxon>
        <taxon>NPAAA clade</taxon>
        <taxon>Hologalegina</taxon>
        <taxon>IRL clade</taxon>
        <taxon>Fabeae</taxon>
        <taxon>Vicia</taxon>
    </lineage>
</organism>
<proteinExistence type="predicted"/>
<feature type="region of interest" description="Disordered" evidence="1">
    <location>
        <begin position="39"/>
        <end position="66"/>
    </location>
</feature>
<reference evidence="2 3" key="1">
    <citation type="submission" date="2023-01" db="EMBL/GenBank/DDBJ databases">
        <authorList>
            <person name="Kreplak J."/>
        </authorList>
    </citation>
    <scope>NUCLEOTIDE SEQUENCE [LARGE SCALE GENOMIC DNA]</scope>
</reference>
<evidence type="ECO:0000313" key="3">
    <source>
        <dbReference type="Proteomes" id="UP001157006"/>
    </source>
</evidence>
<protein>
    <submittedName>
        <fullName evidence="2">Uncharacterized protein</fullName>
    </submittedName>
</protein>